<keyword evidence="3" id="KW-1185">Reference proteome</keyword>
<protein>
    <submittedName>
        <fullName evidence="2">Uncharacterized protein</fullName>
    </submittedName>
</protein>
<comment type="caution">
    <text evidence="2">The sequence shown here is derived from an EMBL/GenBank/DDBJ whole genome shotgun (WGS) entry which is preliminary data.</text>
</comment>
<feature type="region of interest" description="Disordered" evidence="1">
    <location>
        <begin position="1"/>
        <end position="55"/>
    </location>
</feature>
<dbReference type="GeneID" id="87843357"/>
<feature type="compositionally biased region" description="Basic residues" evidence="1">
    <location>
        <begin position="16"/>
        <end position="25"/>
    </location>
</feature>
<dbReference type="AlphaFoldDB" id="A0AAE0LVE1"/>
<dbReference type="RefSeq" id="XP_062662259.1">
    <property type="nucleotide sequence ID" value="XM_062806409.1"/>
</dbReference>
<proteinExistence type="predicted"/>
<dbReference type="Proteomes" id="UP001278766">
    <property type="component" value="Unassembled WGS sequence"/>
</dbReference>
<dbReference type="EMBL" id="JAUEPN010000002">
    <property type="protein sequence ID" value="KAK3298745.1"/>
    <property type="molecule type" value="Genomic_DNA"/>
</dbReference>
<gene>
    <name evidence="2" type="ORF">B0H64DRAFT_439185</name>
</gene>
<name>A0AAE0LVE1_9PEZI</name>
<evidence type="ECO:0000256" key="1">
    <source>
        <dbReference type="SAM" id="MobiDB-lite"/>
    </source>
</evidence>
<feature type="compositionally biased region" description="Low complexity" evidence="1">
    <location>
        <begin position="26"/>
        <end position="38"/>
    </location>
</feature>
<reference evidence="2" key="1">
    <citation type="journal article" date="2023" name="Mol. Phylogenet. Evol.">
        <title>Genome-scale phylogeny and comparative genomics of the fungal order Sordariales.</title>
        <authorList>
            <person name="Hensen N."/>
            <person name="Bonometti L."/>
            <person name="Westerberg I."/>
            <person name="Brannstrom I.O."/>
            <person name="Guillou S."/>
            <person name="Cros-Aarteil S."/>
            <person name="Calhoun S."/>
            <person name="Haridas S."/>
            <person name="Kuo A."/>
            <person name="Mondo S."/>
            <person name="Pangilinan J."/>
            <person name="Riley R."/>
            <person name="LaButti K."/>
            <person name="Andreopoulos B."/>
            <person name="Lipzen A."/>
            <person name="Chen C."/>
            <person name="Yan M."/>
            <person name="Daum C."/>
            <person name="Ng V."/>
            <person name="Clum A."/>
            <person name="Steindorff A."/>
            <person name="Ohm R.A."/>
            <person name="Martin F."/>
            <person name="Silar P."/>
            <person name="Natvig D.O."/>
            <person name="Lalanne C."/>
            <person name="Gautier V."/>
            <person name="Ament-Velasquez S.L."/>
            <person name="Kruys A."/>
            <person name="Hutchinson M.I."/>
            <person name="Powell A.J."/>
            <person name="Barry K."/>
            <person name="Miller A.N."/>
            <person name="Grigoriev I.V."/>
            <person name="Debuchy R."/>
            <person name="Gladieux P."/>
            <person name="Hiltunen Thoren M."/>
            <person name="Johannesson H."/>
        </authorList>
    </citation>
    <scope>NUCLEOTIDE SEQUENCE</scope>
    <source>
        <strain evidence="2">CBS 168.71</strain>
    </source>
</reference>
<organism evidence="2 3">
    <name type="scientific">Chaetomium fimeti</name>
    <dbReference type="NCBI Taxonomy" id="1854472"/>
    <lineage>
        <taxon>Eukaryota</taxon>
        <taxon>Fungi</taxon>
        <taxon>Dikarya</taxon>
        <taxon>Ascomycota</taxon>
        <taxon>Pezizomycotina</taxon>
        <taxon>Sordariomycetes</taxon>
        <taxon>Sordariomycetidae</taxon>
        <taxon>Sordariales</taxon>
        <taxon>Chaetomiaceae</taxon>
        <taxon>Chaetomium</taxon>
    </lineage>
</organism>
<sequence>MGNGRGRRSYQGERKMNRRHPKPRASHAVSDALSSLSLDTPIEPHKPKDQPTNFPRLQRAFRRDGMADSTVNPLLWQVKPADLHRLVRRLKQQAPKRQASSAKQGPNISGRIATLLRRVINNHERVVGPQAPPPQAARARRCSDSTAKMIDSITSNGANGFRPNPGFRAGPPLSETVDGMNFEQLLAYRETMRTEQQLVIPHGESHALQQPPRLLIQEQASNRPVIAMANSFSRGFGAEPLEYGVQRMRL</sequence>
<evidence type="ECO:0000313" key="2">
    <source>
        <dbReference type="EMBL" id="KAK3298745.1"/>
    </source>
</evidence>
<evidence type="ECO:0000313" key="3">
    <source>
        <dbReference type="Proteomes" id="UP001278766"/>
    </source>
</evidence>
<reference evidence="2" key="2">
    <citation type="submission" date="2023-06" db="EMBL/GenBank/DDBJ databases">
        <authorList>
            <consortium name="Lawrence Berkeley National Laboratory"/>
            <person name="Haridas S."/>
            <person name="Hensen N."/>
            <person name="Bonometti L."/>
            <person name="Westerberg I."/>
            <person name="Brannstrom I.O."/>
            <person name="Guillou S."/>
            <person name="Cros-Aarteil S."/>
            <person name="Calhoun S."/>
            <person name="Kuo A."/>
            <person name="Mondo S."/>
            <person name="Pangilinan J."/>
            <person name="Riley R."/>
            <person name="Labutti K."/>
            <person name="Andreopoulos B."/>
            <person name="Lipzen A."/>
            <person name="Chen C."/>
            <person name="Yanf M."/>
            <person name="Daum C."/>
            <person name="Ng V."/>
            <person name="Clum A."/>
            <person name="Steindorff A."/>
            <person name="Ohm R."/>
            <person name="Martin F."/>
            <person name="Silar P."/>
            <person name="Natvig D."/>
            <person name="Lalanne C."/>
            <person name="Gautier V."/>
            <person name="Ament-Velasquez S.L."/>
            <person name="Kruys A."/>
            <person name="Hutchinson M.I."/>
            <person name="Powell A.J."/>
            <person name="Barry K."/>
            <person name="Miller A.N."/>
            <person name="Grigoriev I.V."/>
            <person name="Debuchy R."/>
            <person name="Gladieux P."/>
            <person name="Thoren M.H."/>
            <person name="Johannesson H."/>
        </authorList>
    </citation>
    <scope>NUCLEOTIDE SEQUENCE</scope>
    <source>
        <strain evidence="2">CBS 168.71</strain>
    </source>
</reference>
<accession>A0AAE0LVE1</accession>